<proteinExistence type="predicted"/>
<evidence type="ECO:0000256" key="4">
    <source>
        <dbReference type="ARBA" id="ARBA00023136"/>
    </source>
</evidence>
<dbReference type="GO" id="GO:0016020">
    <property type="term" value="C:membrane"/>
    <property type="evidence" value="ECO:0007669"/>
    <property type="project" value="UniProtKB-SubCell"/>
</dbReference>
<evidence type="ECO:0000256" key="2">
    <source>
        <dbReference type="ARBA" id="ARBA00022692"/>
    </source>
</evidence>
<dbReference type="Gene3D" id="1.20.1080.10">
    <property type="entry name" value="Glycerol uptake facilitator protein"/>
    <property type="match status" value="1"/>
</dbReference>
<dbReference type="EMBL" id="KV428110">
    <property type="protein sequence ID" value="KZT36350.1"/>
    <property type="molecule type" value="Genomic_DNA"/>
</dbReference>
<keyword evidence="4 5" id="KW-0472">Membrane</keyword>
<evidence type="ECO:0000313" key="7">
    <source>
        <dbReference type="Proteomes" id="UP000076798"/>
    </source>
</evidence>
<dbReference type="OrthoDB" id="3222at2759"/>
<dbReference type="STRING" id="1314776.A0A166BGH7"/>
<sequence>MDWSKRPEVLGEQVEENQRELDATWNDQPNTMTKAKAFNGQTFAVLFTAAALHSPRGLGPADFSGFPAIHWIYWFGPTVGFLFSTALYSALKQISIPIRTPNTNNDQTFLLRQYNH</sequence>
<keyword evidence="7" id="KW-1185">Reference proteome</keyword>
<evidence type="ECO:0000256" key="5">
    <source>
        <dbReference type="SAM" id="Phobius"/>
    </source>
</evidence>
<reference evidence="6 7" key="1">
    <citation type="journal article" date="2016" name="Mol. Biol. Evol.">
        <title>Comparative Genomics of Early-Diverging Mushroom-Forming Fungi Provides Insights into the Origins of Lignocellulose Decay Capabilities.</title>
        <authorList>
            <person name="Nagy L.G."/>
            <person name="Riley R."/>
            <person name="Tritt A."/>
            <person name="Adam C."/>
            <person name="Daum C."/>
            <person name="Floudas D."/>
            <person name="Sun H."/>
            <person name="Yadav J.S."/>
            <person name="Pangilinan J."/>
            <person name="Larsson K.H."/>
            <person name="Matsuura K."/>
            <person name="Barry K."/>
            <person name="Labutti K."/>
            <person name="Kuo R."/>
            <person name="Ohm R.A."/>
            <person name="Bhattacharya S.S."/>
            <person name="Shirouzu T."/>
            <person name="Yoshinaga Y."/>
            <person name="Martin F.M."/>
            <person name="Grigoriev I.V."/>
            <person name="Hibbett D.S."/>
        </authorList>
    </citation>
    <scope>NUCLEOTIDE SEQUENCE [LARGE SCALE GENOMIC DNA]</scope>
    <source>
        <strain evidence="6 7">HHB10207 ss-3</strain>
    </source>
</reference>
<keyword evidence="2 5" id="KW-0812">Transmembrane</keyword>
<accession>A0A166BGH7</accession>
<evidence type="ECO:0000313" key="6">
    <source>
        <dbReference type="EMBL" id="KZT36350.1"/>
    </source>
</evidence>
<dbReference type="Proteomes" id="UP000076798">
    <property type="component" value="Unassembled WGS sequence"/>
</dbReference>
<evidence type="ECO:0000256" key="1">
    <source>
        <dbReference type="ARBA" id="ARBA00004141"/>
    </source>
</evidence>
<name>A0A166BGH7_9AGAM</name>
<dbReference type="AlphaFoldDB" id="A0A166BGH7"/>
<dbReference type="SUPFAM" id="SSF81338">
    <property type="entry name" value="Aquaporin-like"/>
    <property type="match status" value="1"/>
</dbReference>
<organism evidence="6 7">
    <name type="scientific">Sistotremastrum suecicum HHB10207 ss-3</name>
    <dbReference type="NCBI Taxonomy" id="1314776"/>
    <lineage>
        <taxon>Eukaryota</taxon>
        <taxon>Fungi</taxon>
        <taxon>Dikarya</taxon>
        <taxon>Basidiomycota</taxon>
        <taxon>Agaricomycotina</taxon>
        <taxon>Agaricomycetes</taxon>
        <taxon>Sistotremastrales</taxon>
        <taxon>Sistotremastraceae</taxon>
        <taxon>Sistotremastrum</taxon>
    </lineage>
</organism>
<dbReference type="InterPro" id="IPR023271">
    <property type="entry name" value="Aquaporin-like"/>
</dbReference>
<protein>
    <submittedName>
        <fullName evidence="6">Uncharacterized protein</fullName>
    </submittedName>
</protein>
<keyword evidence="3 5" id="KW-1133">Transmembrane helix</keyword>
<comment type="subcellular location">
    <subcellularLocation>
        <location evidence="1">Membrane</location>
        <topology evidence="1">Multi-pass membrane protein</topology>
    </subcellularLocation>
</comment>
<gene>
    <name evidence="6" type="ORF">SISSUDRAFT_1034927</name>
</gene>
<feature type="transmembrane region" description="Helical" evidence="5">
    <location>
        <begin position="71"/>
        <end position="91"/>
    </location>
</feature>
<evidence type="ECO:0000256" key="3">
    <source>
        <dbReference type="ARBA" id="ARBA00022989"/>
    </source>
</evidence>